<accession>A0A5E4NJI2</accession>
<evidence type="ECO:0000313" key="1">
    <source>
        <dbReference type="EMBL" id="VVC43852.1"/>
    </source>
</evidence>
<protein>
    <submittedName>
        <fullName evidence="1">Uncharacterized protein</fullName>
    </submittedName>
</protein>
<proteinExistence type="predicted"/>
<keyword evidence="2" id="KW-1185">Reference proteome</keyword>
<dbReference type="Proteomes" id="UP000325440">
    <property type="component" value="Unassembled WGS sequence"/>
</dbReference>
<evidence type="ECO:0000313" key="2">
    <source>
        <dbReference type="Proteomes" id="UP000325440"/>
    </source>
</evidence>
<sequence>MNVVTKDPLNVETVSEDCVKGGEITYFLNAKEVSVNSQTRPKYFLNESGTIEIIEEQKIEEEGYEKDPVMRDDFNKGLRDLKNKKAVEIVGMKAERLVDGISYTTELILLDSSQQVTSIYMKGHEQATIALSRTLSQNL</sequence>
<organism evidence="1 2">
    <name type="scientific">Cinara cedri</name>
    <dbReference type="NCBI Taxonomy" id="506608"/>
    <lineage>
        <taxon>Eukaryota</taxon>
        <taxon>Metazoa</taxon>
        <taxon>Ecdysozoa</taxon>
        <taxon>Arthropoda</taxon>
        <taxon>Hexapoda</taxon>
        <taxon>Insecta</taxon>
        <taxon>Pterygota</taxon>
        <taxon>Neoptera</taxon>
        <taxon>Paraneoptera</taxon>
        <taxon>Hemiptera</taxon>
        <taxon>Sternorrhyncha</taxon>
        <taxon>Aphidomorpha</taxon>
        <taxon>Aphidoidea</taxon>
        <taxon>Aphididae</taxon>
        <taxon>Lachninae</taxon>
        <taxon>Cinara</taxon>
    </lineage>
</organism>
<gene>
    <name evidence="1" type="ORF">CINCED_3A001490</name>
</gene>
<reference evidence="1 2" key="1">
    <citation type="submission" date="2019-08" db="EMBL/GenBank/DDBJ databases">
        <authorList>
            <person name="Alioto T."/>
            <person name="Alioto T."/>
            <person name="Gomez Garrido J."/>
        </authorList>
    </citation>
    <scope>NUCLEOTIDE SEQUENCE [LARGE SCALE GENOMIC DNA]</scope>
</reference>
<name>A0A5E4NJI2_9HEMI</name>
<dbReference type="EMBL" id="CABPRJ010002373">
    <property type="protein sequence ID" value="VVC43852.1"/>
    <property type="molecule type" value="Genomic_DNA"/>
</dbReference>
<dbReference type="AlphaFoldDB" id="A0A5E4NJI2"/>